<gene>
    <name evidence="9" type="ORF">L1049_010437</name>
</gene>
<evidence type="ECO:0000256" key="4">
    <source>
        <dbReference type="ARBA" id="ARBA00022801"/>
    </source>
</evidence>
<comment type="similarity">
    <text evidence="1 6">Belongs to the peptidase S8 family.</text>
</comment>
<reference evidence="9 10" key="1">
    <citation type="journal article" date="2024" name="Plant J.">
        <title>Genome sequences and population genomics reveal climatic adaptation and genomic divergence between two closely related sweetgum species.</title>
        <authorList>
            <person name="Xu W.Q."/>
            <person name="Ren C.Q."/>
            <person name="Zhang X.Y."/>
            <person name="Comes H.P."/>
            <person name="Liu X.H."/>
            <person name="Li Y.G."/>
            <person name="Kettle C.J."/>
            <person name="Jalonen R."/>
            <person name="Gaisberger H."/>
            <person name="Ma Y.Z."/>
            <person name="Qiu Y.X."/>
        </authorList>
    </citation>
    <scope>NUCLEOTIDE SEQUENCE [LARGE SCALE GENOMIC DNA]</scope>
    <source>
        <strain evidence="9">Hangzhou</strain>
    </source>
</reference>
<dbReference type="PRINTS" id="PR00723">
    <property type="entry name" value="SUBTILISIN"/>
</dbReference>
<dbReference type="InterPro" id="IPR045051">
    <property type="entry name" value="SBT"/>
</dbReference>
<comment type="caution">
    <text evidence="9">The sequence shown here is derived from an EMBL/GenBank/DDBJ whole genome shotgun (WGS) entry which is preliminary data.</text>
</comment>
<dbReference type="PROSITE" id="PS00136">
    <property type="entry name" value="SUBTILASE_ASP"/>
    <property type="match status" value="1"/>
</dbReference>
<dbReference type="Gene3D" id="3.40.50.200">
    <property type="entry name" value="Peptidase S8/S53 domain"/>
    <property type="match status" value="1"/>
</dbReference>
<dbReference type="Gene3D" id="3.30.70.80">
    <property type="entry name" value="Peptidase S8 propeptide/proteinase inhibitor I9"/>
    <property type="match status" value="1"/>
</dbReference>
<dbReference type="PROSITE" id="PS51892">
    <property type="entry name" value="SUBTILASE"/>
    <property type="match status" value="1"/>
</dbReference>
<evidence type="ECO:0000313" key="9">
    <source>
        <dbReference type="EMBL" id="KAK9267999.1"/>
    </source>
</evidence>
<keyword evidence="3" id="KW-0732">Signal</keyword>
<dbReference type="InterPro" id="IPR036852">
    <property type="entry name" value="Peptidase_S8/S53_dom_sf"/>
</dbReference>
<dbReference type="Pfam" id="PF00082">
    <property type="entry name" value="Peptidase_S8"/>
    <property type="match status" value="1"/>
</dbReference>
<dbReference type="PANTHER" id="PTHR10795">
    <property type="entry name" value="PROPROTEIN CONVERTASE SUBTILISIN/KEXIN"/>
    <property type="match status" value="1"/>
</dbReference>
<sequence>MGSSERRGLMTSDMVLLGRLNTLPKHETRNISRSDPHYGSYISRFHDSLLRRVLRGEKYLKLYSYHYLINGFAVLVTPLQVEKLSRRREVANVVLDFSVRTATTHTPQFLGLPQGAWVQEGGYGSAGEGIVIGFIDTGIDPTHPSFADDTSGNLYPVPAHFSGICEVTPDFPSGSCNRKLIGARHFAASAITRGIFNASQDYASPFDGDGHGTHTASIAAGNHGVPVVVSGHNFGNASGMAPRSHIAIYKALYKSFGGFAADVVAAIDQAAQDGVDIVSLSITPNRRPPGIATFFNPIDMALLSAVKAGYFCCTSSRKYWTIA</sequence>
<dbReference type="Pfam" id="PF05922">
    <property type="entry name" value="Inhibitor_I9"/>
    <property type="match status" value="1"/>
</dbReference>
<evidence type="ECO:0000313" key="10">
    <source>
        <dbReference type="Proteomes" id="UP001415857"/>
    </source>
</evidence>
<dbReference type="InterPro" id="IPR010259">
    <property type="entry name" value="S8pro/Inhibitor_I9"/>
</dbReference>
<feature type="domain" description="Peptidase S8/S53" evidence="7">
    <location>
        <begin position="127"/>
        <end position="301"/>
    </location>
</feature>
<dbReference type="GO" id="GO:0006508">
    <property type="term" value="P:proteolysis"/>
    <property type="evidence" value="ECO:0007669"/>
    <property type="project" value="UniProtKB-KW"/>
</dbReference>
<dbReference type="EMBL" id="JBBPBK010000016">
    <property type="protein sequence ID" value="KAK9267999.1"/>
    <property type="molecule type" value="Genomic_DNA"/>
</dbReference>
<keyword evidence="5" id="KW-0720">Serine protease</keyword>
<evidence type="ECO:0000256" key="3">
    <source>
        <dbReference type="ARBA" id="ARBA00022729"/>
    </source>
</evidence>
<protein>
    <submittedName>
        <fullName evidence="9">Uncharacterized protein</fullName>
    </submittedName>
</protein>
<accession>A0AAP0NB32</accession>
<dbReference type="SUPFAM" id="SSF52743">
    <property type="entry name" value="Subtilisin-like"/>
    <property type="match status" value="1"/>
</dbReference>
<dbReference type="InterPro" id="IPR000209">
    <property type="entry name" value="Peptidase_S8/S53_dom"/>
</dbReference>
<organism evidence="9 10">
    <name type="scientific">Liquidambar formosana</name>
    <name type="common">Formosan gum</name>
    <dbReference type="NCBI Taxonomy" id="63359"/>
    <lineage>
        <taxon>Eukaryota</taxon>
        <taxon>Viridiplantae</taxon>
        <taxon>Streptophyta</taxon>
        <taxon>Embryophyta</taxon>
        <taxon>Tracheophyta</taxon>
        <taxon>Spermatophyta</taxon>
        <taxon>Magnoliopsida</taxon>
        <taxon>eudicotyledons</taxon>
        <taxon>Gunneridae</taxon>
        <taxon>Pentapetalae</taxon>
        <taxon>Saxifragales</taxon>
        <taxon>Altingiaceae</taxon>
        <taxon>Liquidambar</taxon>
    </lineage>
</organism>
<feature type="domain" description="Inhibitor I9" evidence="8">
    <location>
        <begin position="44"/>
        <end position="101"/>
    </location>
</feature>
<evidence type="ECO:0000256" key="5">
    <source>
        <dbReference type="ARBA" id="ARBA00022825"/>
    </source>
</evidence>
<dbReference type="AlphaFoldDB" id="A0AAP0NB32"/>
<dbReference type="InterPro" id="IPR023827">
    <property type="entry name" value="Peptidase_S8_Asp-AS"/>
</dbReference>
<proteinExistence type="inferred from homology"/>
<comment type="caution">
    <text evidence="6">Lacks conserved residue(s) required for the propagation of feature annotation.</text>
</comment>
<dbReference type="GO" id="GO:0004252">
    <property type="term" value="F:serine-type endopeptidase activity"/>
    <property type="evidence" value="ECO:0007669"/>
    <property type="project" value="InterPro"/>
</dbReference>
<keyword evidence="2" id="KW-0645">Protease</keyword>
<evidence type="ECO:0000259" key="7">
    <source>
        <dbReference type="Pfam" id="PF00082"/>
    </source>
</evidence>
<evidence type="ECO:0000256" key="1">
    <source>
        <dbReference type="ARBA" id="ARBA00011073"/>
    </source>
</evidence>
<evidence type="ECO:0000256" key="2">
    <source>
        <dbReference type="ARBA" id="ARBA00022670"/>
    </source>
</evidence>
<keyword evidence="10" id="KW-1185">Reference proteome</keyword>
<evidence type="ECO:0000256" key="6">
    <source>
        <dbReference type="PROSITE-ProRule" id="PRU01240"/>
    </source>
</evidence>
<dbReference type="Proteomes" id="UP001415857">
    <property type="component" value="Unassembled WGS sequence"/>
</dbReference>
<dbReference type="InterPro" id="IPR015500">
    <property type="entry name" value="Peptidase_S8_subtilisin-rel"/>
</dbReference>
<name>A0AAP0NB32_LIQFO</name>
<evidence type="ECO:0000259" key="8">
    <source>
        <dbReference type="Pfam" id="PF05922"/>
    </source>
</evidence>
<dbReference type="InterPro" id="IPR037045">
    <property type="entry name" value="S8pro/Inhibitor_I9_sf"/>
</dbReference>
<keyword evidence="4" id="KW-0378">Hydrolase</keyword>